<dbReference type="EMBL" id="JACIFX010000014">
    <property type="protein sequence ID" value="MBB4232577.1"/>
    <property type="molecule type" value="Genomic_DNA"/>
</dbReference>
<evidence type="ECO:0000313" key="5">
    <source>
        <dbReference type="Proteomes" id="UP000551353"/>
    </source>
</evidence>
<keyword evidence="5" id="KW-1185">Reference proteome</keyword>
<dbReference type="Proteomes" id="UP000551353">
    <property type="component" value="Unassembled WGS sequence"/>
</dbReference>
<feature type="region of interest" description="Disordered" evidence="2">
    <location>
        <begin position="60"/>
        <end position="95"/>
    </location>
</feature>
<dbReference type="SUPFAM" id="SSF52172">
    <property type="entry name" value="CheY-like"/>
    <property type="match status" value="1"/>
</dbReference>
<evidence type="ECO:0000256" key="1">
    <source>
        <dbReference type="PROSITE-ProRule" id="PRU00169"/>
    </source>
</evidence>
<keyword evidence="1" id="KW-0597">Phosphoprotein</keyword>
<proteinExistence type="predicted"/>
<sequence length="115" mass="12802">MTNPLATVLVVGDEVCSIEAIQRVLSDEFEVIGARNAKEAEDVLEGEMVQVILCDQRMPSDSRRCPEQLKRGHSRGDRRTSAHGGFGGGLVRKPRLRHRGRLAGLLRDRRARLNS</sequence>
<dbReference type="InterPro" id="IPR011006">
    <property type="entry name" value="CheY-like_superfamily"/>
</dbReference>
<accession>A0ABR6IXF6</accession>
<dbReference type="InterPro" id="IPR001789">
    <property type="entry name" value="Sig_transdc_resp-reg_receiver"/>
</dbReference>
<comment type="caution">
    <text evidence="4">The sequence shown here is derived from an EMBL/GenBank/DDBJ whole genome shotgun (WGS) entry which is preliminary data.</text>
</comment>
<evidence type="ECO:0000313" key="4">
    <source>
        <dbReference type="EMBL" id="MBB4232577.1"/>
    </source>
</evidence>
<feature type="domain" description="Response regulatory" evidence="3">
    <location>
        <begin position="7"/>
        <end position="115"/>
    </location>
</feature>
<protein>
    <submittedName>
        <fullName evidence="4">CheY-like chemotaxis protein</fullName>
    </submittedName>
</protein>
<feature type="modified residue" description="4-aspartylphosphate" evidence="1">
    <location>
        <position position="55"/>
    </location>
</feature>
<evidence type="ECO:0000259" key="3">
    <source>
        <dbReference type="PROSITE" id="PS50110"/>
    </source>
</evidence>
<name>A0ABR6IXF6_9HYPH</name>
<evidence type="ECO:0000256" key="2">
    <source>
        <dbReference type="SAM" id="MobiDB-lite"/>
    </source>
</evidence>
<dbReference type="PROSITE" id="PS50110">
    <property type="entry name" value="RESPONSE_REGULATORY"/>
    <property type="match status" value="1"/>
</dbReference>
<reference evidence="4 5" key="1">
    <citation type="submission" date="2020-08" db="EMBL/GenBank/DDBJ databases">
        <title>Genomic Encyclopedia of Type Strains, Phase IV (KMG-V): Genome sequencing to study the core and pangenomes of soil and plant-associated prokaryotes.</title>
        <authorList>
            <person name="Whitman W."/>
        </authorList>
    </citation>
    <scope>NUCLEOTIDE SEQUENCE [LARGE SCALE GENOMIC DNA]</scope>
    <source>
        <strain evidence="4 5">SEMIA 4087</strain>
    </source>
</reference>
<dbReference type="Gene3D" id="3.40.50.2300">
    <property type="match status" value="1"/>
</dbReference>
<organism evidence="4 5">
    <name type="scientific">Rhizobium mongolense</name>
    <dbReference type="NCBI Taxonomy" id="57676"/>
    <lineage>
        <taxon>Bacteria</taxon>
        <taxon>Pseudomonadati</taxon>
        <taxon>Pseudomonadota</taxon>
        <taxon>Alphaproteobacteria</taxon>
        <taxon>Hyphomicrobiales</taxon>
        <taxon>Rhizobiaceae</taxon>
        <taxon>Rhizobium/Agrobacterium group</taxon>
        <taxon>Rhizobium</taxon>
    </lineage>
</organism>
<feature type="compositionally biased region" description="Basic and acidic residues" evidence="2">
    <location>
        <begin position="60"/>
        <end position="80"/>
    </location>
</feature>
<gene>
    <name evidence="4" type="ORF">GGD56_006474</name>
</gene>
<dbReference type="RefSeq" id="WP_022718989.1">
    <property type="nucleotide sequence ID" value="NZ_JACIFX010000014.1"/>
</dbReference>